<reference evidence="1 2" key="1">
    <citation type="submission" date="2024-04" db="EMBL/GenBank/DDBJ databases">
        <title>genome sequences of Mucor flavus KT1a and Helicostylum pulchrum KT1b strains isolation_sourced from the surface of a dry-aged beef.</title>
        <authorList>
            <person name="Toyotome T."/>
            <person name="Hosono M."/>
            <person name="Torimaru M."/>
            <person name="Fukuda K."/>
            <person name="Mikami N."/>
        </authorList>
    </citation>
    <scope>NUCLEOTIDE SEQUENCE [LARGE SCALE GENOMIC DNA]</scope>
    <source>
        <strain evidence="1 2">KT1b</strain>
    </source>
</reference>
<comment type="caution">
    <text evidence="1">The sequence shown here is derived from an EMBL/GenBank/DDBJ whole genome shotgun (WGS) entry which is preliminary data.</text>
</comment>
<name>A0ABP9Y8F5_9FUNG</name>
<organism evidence="1 2">
    <name type="scientific">Helicostylum pulchrum</name>
    <dbReference type="NCBI Taxonomy" id="562976"/>
    <lineage>
        <taxon>Eukaryota</taxon>
        <taxon>Fungi</taxon>
        <taxon>Fungi incertae sedis</taxon>
        <taxon>Mucoromycota</taxon>
        <taxon>Mucoromycotina</taxon>
        <taxon>Mucoromycetes</taxon>
        <taxon>Mucorales</taxon>
        <taxon>Mucorineae</taxon>
        <taxon>Mucoraceae</taxon>
        <taxon>Helicostylum</taxon>
    </lineage>
</organism>
<evidence type="ECO:0000313" key="2">
    <source>
        <dbReference type="Proteomes" id="UP001476247"/>
    </source>
</evidence>
<keyword evidence="2" id="KW-1185">Reference proteome</keyword>
<gene>
    <name evidence="1" type="ORF">HPULCUR_008740</name>
</gene>
<protein>
    <submittedName>
        <fullName evidence="1">Uncharacterized protein</fullName>
    </submittedName>
</protein>
<proteinExistence type="predicted"/>
<dbReference type="EMBL" id="BAABUJ010000027">
    <property type="protein sequence ID" value="GAA5803262.1"/>
    <property type="molecule type" value="Genomic_DNA"/>
</dbReference>
<accession>A0ABP9Y8F5</accession>
<evidence type="ECO:0000313" key="1">
    <source>
        <dbReference type="EMBL" id="GAA5803262.1"/>
    </source>
</evidence>
<dbReference type="Proteomes" id="UP001476247">
    <property type="component" value="Unassembled WGS sequence"/>
</dbReference>
<sequence length="346" mass="40355">MMEPSQKLVVVKSSITGIGWKDAYKQRLMELVKNVNIIVTHTYFFLKFIFVNELEDDNTDNVFNLEDLINEDFFREVFMSLLSAYKVEKRKKTEKLETFKTIINKHRETFLERTSYKPIDLKYGQQIANYEVTKIRTAYINNVTSNFGNKLRKMLNLIMKKKDMLQEAGKSIEDRRNVYSQMNKVKLAVSSKKLEDATSEFLGQDGMNTIKSFIGCYSEDYKFEKGSMFYDYKANPVKHLRAYYQIAKTCEALQGGKSITCFLIRTTFIPCYMTIDTLILNTQIFKNMVLTHMDKQVVWGGAINLNSKGMEPQGPDKQMTFRGMIYTDGVGVSILKQNYDPRKKRW</sequence>